<dbReference type="PANTHER" id="PTHR11890">
    <property type="entry name" value="INTERLEUKIN-1 RECEPTOR FAMILY MEMBER"/>
    <property type="match status" value="1"/>
</dbReference>
<organism evidence="22 23">
    <name type="scientific">Dromaius novaehollandiae</name>
    <name type="common">Emu</name>
    <dbReference type="NCBI Taxonomy" id="8790"/>
    <lineage>
        <taxon>Eukaryota</taxon>
        <taxon>Metazoa</taxon>
        <taxon>Chordata</taxon>
        <taxon>Craniata</taxon>
        <taxon>Vertebrata</taxon>
        <taxon>Euteleostomi</taxon>
        <taxon>Archelosauria</taxon>
        <taxon>Archosauria</taxon>
        <taxon>Dinosauria</taxon>
        <taxon>Saurischia</taxon>
        <taxon>Theropoda</taxon>
        <taxon>Coelurosauria</taxon>
        <taxon>Aves</taxon>
        <taxon>Palaeognathae</taxon>
        <taxon>Casuariiformes</taxon>
        <taxon>Dromaiidae</taxon>
        <taxon>Dromaius</taxon>
    </lineage>
</organism>
<evidence type="ECO:0000256" key="4">
    <source>
        <dbReference type="ARBA" id="ARBA00009752"/>
    </source>
</evidence>
<dbReference type="FunFam" id="3.40.50.10140:FF:000002">
    <property type="entry name" value="Interleukin 1 receptor accessory protein"/>
    <property type="match status" value="1"/>
</dbReference>
<dbReference type="RefSeq" id="XP_025958939.1">
    <property type="nucleotide sequence ID" value="XM_026103154.2"/>
</dbReference>
<evidence type="ECO:0000256" key="7">
    <source>
        <dbReference type="ARBA" id="ARBA00022692"/>
    </source>
</evidence>
<evidence type="ECO:0000256" key="13">
    <source>
        <dbReference type="ARBA" id="ARBA00023136"/>
    </source>
</evidence>
<evidence type="ECO:0000313" key="23">
    <source>
        <dbReference type="Proteomes" id="UP000694423"/>
    </source>
</evidence>
<dbReference type="Ensembl" id="ENSDNVT00000009028.1">
    <property type="protein sequence ID" value="ENSDNVP00000007464.1"/>
    <property type="gene ID" value="ENSDNVG00000005321.1"/>
</dbReference>
<dbReference type="SUPFAM" id="SSF52200">
    <property type="entry name" value="Toll/Interleukin receptor TIR domain"/>
    <property type="match status" value="1"/>
</dbReference>
<evidence type="ECO:0000256" key="3">
    <source>
        <dbReference type="ARBA" id="ARBA00004613"/>
    </source>
</evidence>
<evidence type="ECO:0000313" key="22">
    <source>
        <dbReference type="Ensembl" id="ENSDNVP00000007464.1"/>
    </source>
</evidence>
<keyword evidence="23" id="KW-1185">Reference proteome</keyword>
<dbReference type="Pfam" id="PF00047">
    <property type="entry name" value="ig"/>
    <property type="match status" value="1"/>
</dbReference>
<keyword evidence="16" id="KW-0325">Glycoprotein</keyword>
<feature type="chain" id="PRO_5034854205" evidence="19">
    <location>
        <begin position="19"/>
        <end position="533"/>
    </location>
</feature>
<evidence type="ECO:0000256" key="10">
    <source>
        <dbReference type="ARBA" id="ARBA00022801"/>
    </source>
</evidence>
<dbReference type="InterPro" id="IPR004074">
    <property type="entry name" value="IL-1_rcpt_I/II-typ"/>
</dbReference>
<dbReference type="PROSITE" id="PS50835">
    <property type="entry name" value="IG_LIKE"/>
    <property type="match status" value="3"/>
</dbReference>
<dbReference type="FunFam" id="2.60.40.10:FF:000284">
    <property type="entry name" value="interleukin-1 receptor accessory protein-like 1"/>
    <property type="match status" value="1"/>
</dbReference>
<evidence type="ECO:0000256" key="12">
    <source>
        <dbReference type="ARBA" id="ARBA00023027"/>
    </source>
</evidence>
<evidence type="ECO:0000256" key="8">
    <source>
        <dbReference type="ARBA" id="ARBA00022729"/>
    </source>
</evidence>
<dbReference type="GO" id="GO:0002113">
    <property type="term" value="F:interleukin-33 binding"/>
    <property type="evidence" value="ECO:0007669"/>
    <property type="project" value="TreeGrafter"/>
</dbReference>
<feature type="signal peptide" evidence="19">
    <location>
        <begin position="1"/>
        <end position="18"/>
    </location>
</feature>
<comment type="subcellular location">
    <subcellularLocation>
        <location evidence="1">Cell membrane</location>
    </subcellularLocation>
    <subcellularLocation>
        <location evidence="2">Membrane</location>
        <topology evidence="2">Single-pass type I membrane protein</topology>
    </subcellularLocation>
    <subcellularLocation>
        <location evidence="3">Secreted</location>
    </subcellularLocation>
</comment>
<evidence type="ECO:0000256" key="5">
    <source>
        <dbReference type="ARBA" id="ARBA00022475"/>
    </source>
</evidence>
<dbReference type="InterPro" id="IPR003599">
    <property type="entry name" value="Ig_sub"/>
</dbReference>
<dbReference type="InterPro" id="IPR015621">
    <property type="entry name" value="IL-1_rcpt_fam"/>
</dbReference>
<keyword evidence="5" id="KW-1003">Cell membrane</keyword>
<keyword evidence="11 18" id="KW-1133">Transmembrane helix</keyword>
<dbReference type="GO" id="GO:0005576">
    <property type="term" value="C:extracellular region"/>
    <property type="evidence" value="ECO:0007669"/>
    <property type="project" value="UniProtKB-SubCell"/>
</dbReference>
<evidence type="ECO:0000256" key="19">
    <source>
        <dbReference type="SAM" id="SignalP"/>
    </source>
</evidence>
<keyword evidence="7 18" id="KW-0812">Transmembrane</keyword>
<dbReference type="GO" id="GO:0016787">
    <property type="term" value="F:hydrolase activity"/>
    <property type="evidence" value="ECO:0007669"/>
    <property type="project" value="UniProtKB-KW"/>
</dbReference>
<evidence type="ECO:0000259" key="21">
    <source>
        <dbReference type="PROSITE" id="PS50835"/>
    </source>
</evidence>
<name>A0A8C4JCH6_DRONO</name>
<evidence type="ECO:0000256" key="11">
    <source>
        <dbReference type="ARBA" id="ARBA00022989"/>
    </source>
</evidence>
<sequence length="533" mass="61537">MWCVHLIFLSAFFLVSMTSESFDAMEGDALVIKCPPPSSYVRVTWYHTETKKIIPAEEEGSRTFSLKRLLWFLPTSREDSGNYTCVVHYSNNITKEFNVSVQVHPYKQGICFPSQIRYPNDTGRGKIICPTFDNYKNATIVQWYKDCKPLQGERYFKRDKYIFINNPGKEDDGYYTCQFIYTHNGNAFNVSATRIFVSNAKYSLLPPQILFPKQNDVTEVDLGAALSLKCQARLGIKKQPIAVVTWDVNNSPVKKLDFSRFHEETLSFEGHDHEYYRETTLHITEIKKEDLQANFTCVAVNEMGNTKAKVTLQLKAQLDHPRVLMIIGFLVLLIIIAVSVVLYQSFRVDIVLLYREIFQPYSVKDDGKIYDAYVIYPKSHTSEANFVGYFVYHILPDVLENECGYKLCIYGRDICPGEDTASAIEKRIQKSRRLIIILTHQSINCEDLAYDQHIALYNALIQNDTKVILLEMEIIGTYEKLQESLRYIIKQQGTIKWKEPPTGHQQSSNSKFWKHVRYHMPLTHKTSYSANAG</sequence>
<feature type="domain" description="Ig-like" evidence="21">
    <location>
        <begin position="10"/>
        <end position="100"/>
    </location>
</feature>
<gene>
    <name evidence="22" type="primary">IL1RL1</name>
</gene>
<keyword evidence="9" id="KW-0677">Repeat</keyword>
<evidence type="ECO:0000256" key="16">
    <source>
        <dbReference type="ARBA" id="ARBA00023180"/>
    </source>
</evidence>
<keyword evidence="13 18" id="KW-0472">Membrane</keyword>
<keyword evidence="17" id="KW-0393">Immunoglobulin domain</keyword>
<dbReference type="Gene3D" id="2.60.40.10">
    <property type="entry name" value="Immunoglobulins"/>
    <property type="match status" value="3"/>
</dbReference>
<dbReference type="PROSITE" id="PS50104">
    <property type="entry name" value="TIR"/>
    <property type="match status" value="1"/>
</dbReference>
<proteinExistence type="inferred from homology"/>
<reference evidence="22" key="2">
    <citation type="submission" date="2025-09" db="UniProtKB">
        <authorList>
            <consortium name="Ensembl"/>
        </authorList>
    </citation>
    <scope>IDENTIFICATION</scope>
</reference>
<keyword evidence="6" id="KW-0964">Secreted</keyword>
<dbReference type="PRINTS" id="PR01537">
    <property type="entry name" value="INTRLKN1R1F"/>
</dbReference>
<dbReference type="InterPro" id="IPR003598">
    <property type="entry name" value="Ig_sub2"/>
</dbReference>
<dbReference type="RefSeq" id="XP_025958941.1">
    <property type="nucleotide sequence ID" value="XM_026103156.2"/>
</dbReference>
<dbReference type="InterPro" id="IPR035897">
    <property type="entry name" value="Toll_tir_struct_dom_sf"/>
</dbReference>
<dbReference type="Pfam" id="PF13927">
    <property type="entry name" value="Ig_3"/>
    <property type="match status" value="1"/>
</dbReference>
<evidence type="ECO:0000256" key="17">
    <source>
        <dbReference type="ARBA" id="ARBA00023319"/>
    </source>
</evidence>
<dbReference type="OrthoDB" id="6132459at2759"/>
<dbReference type="Pfam" id="PF01582">
    <property type="entry name" value="TIR"/>
    <property type="match status" value="1"/>
</dbReference>
<keyword evidence="8 19" id="KW-0732">Signal</keyword>
<dbReference type="Proteomes" id="UP000694423">
    <property type="component" value="Unplaced"/>
</dbReference>
<dbReference type="InterPro" id="IPR007110">
    <property type="entry name" value="Ig-like_dom"/>
</dbReference>
<dbReference type="GeneID" id="112984934"/>
<dbReference type="SMART" id="SM00255">
    <property type="entry name" value="TIR"/>
    <property type="match status" value="1"/>
</dbReference>
<evidence type="ECO:0000256" key="14">
    <source>
        <dbReference type="ARBA" id="ARBA00023157"/>
    </source>
</evidence>
<evidence type="ECO:0000256" key="1">
    <source>
        <dbReference type="ARBA" id="ARBA00004236"/>
    </source>
</evidence>
<dbReference type="InterPro" id="IPR013151">
    <property type="entry name" value="Immunoglobulin_dom"/>
</dbReference>
<dbReference type="AlphaFoldDB" id="A0A8C4JCH6"/>
<evidence type="ECO:0000256" key="9">
    <source>
        <dbReference type="ARBA" id="ARBA00022737"/>
    </source>
</evidence>
<feature type="transmembrane region" description="Helical" evidence="18">
    <location>
        <begin position="323"/>
        <end position="343"/>
    </location>
</feature>
<keyword evidence="15" id="KW-0675">Receptor</keyword>
<dbReference type="Gene3D" id="3.40.50.10140">
    <property type="entry name" value="Toll/interleukin-1 receptor homology (TIR) domain"/>
    <property type="match status" value="1"/>
</dbReference>
<dbReference type="GO" id="GO:0004908">
    <property type="term" value="F:interleukin-1 receptor activity"/>
    <property type="evidence" value="ECO:0007669"/>
    <property type="project" value="InterPro"/>
</dbReference>
<reference evidence="22" key="1">
    <citation type="submission" date="2025-08" db="UniProtKB">
        <authorList>
            <consortium name="Ensembl"/>
        </authorList>
    </citation>
    <scope>IDENTIFICATION</scope>
</reference>
<feature type="domain" description="Ig-like" evidence="21">
    <location>
        <begin position="113"/>
        <end position="193"/>
    </location>
</feature>
<evidence type="ECO:0000256" key="6">
    <source>
        <dbReference type="ARBA" id="ARBA00022525"/>
    </source>
</evidence>
<dbReference type="GO" id="GO:0005886">
    <property type="term" value="C:plasma membrane"/>
    <property type="evidence" value="ECO:0007669"/>
    <property type="project" value="UniProtKB-SubCell"/>
</dbReference>
<keyword evidence="10" id="KW-0378">Hydrolase</keyword>
<dbReference type="PRINTS" id="PR01536">
    <property type="entry name" value="INTRLKN1R12F"/>
</dbReference>
<dbReference type="InterPro" id="IPR036179">
    <property type="entry name" value="Ig-like_dom_sf"/>
</dbReference>
<dbReference type="KEGG" id="dne:112984934"/>
<dbReference type="RefSeq" id="XP_025958943.1">
    <property type="nucleotide sequence ID" value="XM_026103158.2"/>
</dbReference>
<evidence type="ECO:0000256" key="2">
    <source>
        <dbReference type="ARBA" id="ARBA00004479"/>
    </source>
</evidence>
<feature type="domain" description="TIR" evidence="20">
    <location>
        <begin position="368"/>
        <end position="520"/>
    </location>
</feature>
<dbReference type="SMART" id="SM00408">
    <property type="entry name" value="IGc2"/>
    <property type="match status" value="2"/>
</dbReference>
<dbReference type="SUPFAM" id="SSF48726">
    <property type="entry name" value="Immunoglobulin"/>
    <property type="match status" value="3"/>
</dbReference>
<keyword evidence="12" id="KW-0520">NAD</keyword>
<accession>A0A8C4JCH6</accession>
<feature type="domain" description="Ig-like" evidence="21">
    <location>
        <begin position="207"/>
        <end position="313"/>
    </location>
</feature>
<dbReference type="InterPro" id="IPR000157">
    <property type="entry name" value="TIR_dom"/>
</dbReference>
<dbReference type="CTD" id="9173"/>
<dbReference type="PANTHER" id="PTHR11890:SF7">
    <property type="entry name" value="INTERLEUKIN-1 RECEPTOR-LIKE 1"/>
    <property type="match status" value="1"/>
</dbReference>
<dbReference type="InterPro" id="IPR013783">
    <property type="entry name" value="Ig-like_fold"/>
</dbReference>
<evidence type="ECO:0000256" key="18">
    <source>
        <dbReference type="SAM" id="Phobius"/>
    </source>
</evidence>
<keyword evidence="14" id="KW-1015">Disulfide bond</keyword>
<dbReference type="SMART" id="SM00409">
    <property type="entry name" value="IG"/>
    <property type="match status" value="3"/>
</dbReference>
<evidence type="ECO:0000256" key="15">
    <source>
        <dbReference type="ARBA" id="ARBA00023170"/>
    </source>
</evidence>
<dbReference type="FunFam" id="2.60.40.10:FF:000188">
    <property type="entry name" value="Interleukin-1 receptor accessory protein-like 1"/>
    <property type="match status" value="1"/>
</dbReference>
<protein>
    <submittedName>
        <fullName evidence="22">Interleukin 1 receptor like 1</fullName>
    </submittedName>
</protein>
<evidence type="ECO:0000259" key="20">
    <source>
        <dbReference type="PROSITE" id="PS50104"/>
    </source>
</evidence>
<comment type="similarity">
    <text evidence="4">Belongs to the interleukin-1 receptor family.</text>
</comment>